<comment type="similarity">
    <text evidence="2">Belongs to the EamA transporter family.</text>
</comment>
<dbReference type="GO" id="GO:0016020">
    <property type="term" value="C:membrane"/>
    <property type="evidence" value="ECO:0007669"/>
    <property type="project" value="UniProtKB-SubCell"/>
</dbReference>
<feature type="transmembrane region" description="Helical" evidence="6">
    <location>
        <begin position="241"/>
        <end position="260"/>
    </location>
</feature>
<evidence type="ECO:0000313" key="9">
    <source>
        <dbReference type="Proteomes" id="UP000533469"/>
    </source>
</evidence>
<dbReference type="Pfam" id="PF00892">
    <property type="entry name" value="EamA"/>
    <property type="match status" value="2"/>
</dbReference>
<feature type="transmembrane region" description="Helical" evidence="6">
    <location>
        <begin position="62"/>
        <end position="82"/>
    </location>
</feature>
<dbReference type="PANTHER" id="PTHR32322:SF2">
    <property type="entry name" value="EAMA DOMAIN-CONTAINING PROTEIN"/>
    <property type="match status" value="1"/>
</dbReference>
<feature type="domain" description="EamA" evidence="7">
    <location>
        <begin position="11"/>
        <end position="136"/>
    </location>
</feature>
<organism evidence="8 9">
    <name type="scientific">Ancylobacter tetraedralis</name>
    <dbReference type="NCBI Taxonomy" id="217068"/>
    <lineage>
        <taxon>Bacteria</taxon>
        <taxon>Pseudomonadati</taxon>
        <taxon>Pseudomonadota</taxon>
        <taxon>Alphaproteobacteria</taxon>
        <taxon>Hyphomicrobiales</taxon>
        <taxon>Xanthobacteraceae</taxon>
        <taxon>Ancylobacter</taxon>
    </lineage>
</organism>
<name>A0A839Z2E6_9HYPH</name>
<dbReference type="InterPro" id="IPR050638">
    <property type="entry name" value="AA-Vitamin_Transporters"/>
</dbReference>
<feature type="domain" description="EamA" evidence="7">
    <location>
        <begin position="149"/>
        <end position="282"/>
    </location>
</feature>
<dbReference type="InterPro" id="IPR000620">
    <property type="entry name" value="EamA_dom"/>
</dbReference>
<dbReference type="AlphaFoldDB" id="A0A839Z2E6"/>
<evidence type="ECO:0000256" key="3">
    <source>
        <dbReference type="ARBA" id="ARBA00022692"/>
    </source>
</evidence>
<accession>A0A839Z2E6</accession>
<comment type="subcellular location">
    <subcellularLocation>
        <location evidence="1">Membrane</location>
        <topology evidence="1">Multi-pass membrane protein</topology>
    </subcellularLocation>
</comment>
<feature type="transmembrane region" description="Helical" evidence="6">
    <location>
        <begin position="29"/>
        <end position="50"/>
    </location>
</feature>
<comment type="caution">
    <text evidence="8">The sequence shown here is derived from an EMBL/GenBank/DDBJ whole genome shotgun (WGS) entry which is preliminary data.</text>
</comment>
<dbReference type="RefSeq" id="WP_183187978.1">
    <property type="nucleotide sequence ID" value="NZ_JACICD010000001.1"/>
</dbReference>
<protein>
    <submittedName>
        <fullName evidence="8">Drug/metabolite transporter (DMT)-like permease</fullName>
    </submittedName>
</protein>
<feature type="transmembrane region" description="Helical" evidence="6">
    <location>
        <begin position="147"/>
        <end position="168"/>
    </location>
</feature>
<feature type="transmembrane region" description="Helical" evidence="6">
    <location>
        <begin position="7"/>
        <end position="23"/>
    </location>
</feature>
<evidence type="ECO:0000256" key="6">
    <source>
        <dbReference type="SAM" id="Phobius"/>
    </source>
</evidence>
<feature type="transmembrane region" description="Helical" evidence="6">
    <location>
        <begin position="210"/>
        <end position="229"/>
    </location>
</feature>
<evidence type="ECO:0000256" key="4">
    <source>
        <dbReference type="ARBA" id="ARBA00022989"/>
    </source>
</evidence>
<dbReference type="PANTHER" id="PTHR32322">
    <property type="entry name" value="INNER MEMBRANE TRANSPORTER"/>
    <property type="match status" value="1"/>
</dbReference>
<keyword evidence="4 6" id="KW-1133">Transmembrane helix</keyword>
<feature type="transmembrane region" description="Helical" evidence="6">
    <location>
        <begin position="120"/>
        <end position="141"/>
    </location>
</feature>
<reference evidence="8 9" key="1">
    <citation type="submission" date="2020-08" db="EMBL/GenBank/DDBJ databases">
        <title>Genomic Encyclopedia of Type Strains, Phase IV (KMG-IV): sequencing the most valuable type-strain genomes for metagenomic binning, comparative biology and taxonomic classification.</title>
        <authorList>
            <person name="Goeker M."/>
        </authorList>
    </citation>
    <scope>NUCLEOTIDE SEQUENCE [LARGE SCALE GENOMIC DNA]</scope>
    <source>
        <strain evidence="8 9">DSM 5895</strain>
    </source>
</reference>
<evidence type="ECO:0000256" key="2">
    <source>
        <dbReference type="ARBA" id="ARBA00007362"/>
    </source>
</evidence>
<proteinExistence type="inferred from homology"/>
<dbReference type="SUPFAM" id="SSF103481">
    <property type="entry name" value="Multidrug resistance efflux transporter EmrE"/>
    <property type="match status" value="2"/>
</dbReference>
<keyword evidence="5 6" id="KW-0472">Membrane</keyword>
<feature type="transmembrane region" description="Helical" evidence="6">
    <location>
        <begin position="88"/>
        <end position="108"/>
    </location>
</feature>
<feature type="transmembrane region" description="Helical" evidence="6">
    <location>
        <begin position="180"/>
        <end position="198"/>
    </location>
</feature>
<evidence type="ECO:0000259" key="7">
    <source>
        <dbReference type="Pfam" id="PF00892"/>
    </source>
</evidence>
<feature type="transmembrane region" description="Helical" evidence="6">
    <location>
        <begin position="266"/>
        <end position="285"/>
    </location>
</feature>
<evidence type="ECO:0000256" key="1">
    <source>
        <dbReference type="ARBA" id="ARBA00004141"/>
    </source>
</evidence>
<dbReference type="EMBL" id="JACICD010000001">
    <property type="protein sequence ID" value="MBB3769789.1"/>
    <property type="molecule type" value="Genomic_DNA"/>
</dbReference>
<keyword evidence="9" id="KW-1185">Reference proteome</keyword>
<evidence type="ECO:0000313" key="8">
    <source>
        <dbReference type="EMBL" id="MBB3769789.1"/>
    </source>
</evidence>
<gene>
    <name evidence="8" type="ORF">FHS55_000375</name>
</gene>
<dbReference type="InterPro" id="IPR037185">
    <property type="entry name" value="EmrE-like"/>
</dbReference>
<sequence>MNPRDLASYVFLAVAWGASFLAVSRVIPAFGWVGAVSFRALIASATLFLAARAIGRRLDFSFGIVPLVVVGATTVAGQLILLSYSLPLIGTAMSAIMVATIPLFSMLIARLWGVERLGPAGTLGGGLGLVGMMLLVGFPSRPITPDFMLGCACMVVAAVSAAFGSVYAGRRLRHAGAWEVTIGSFLVGGLLTLPLVRAVPVPAWPAPVDYLMLLITGTVMSAMTYALYFRLITTIGPTRAISVEFAVTGVAVLIGTLLLGEHLSPVQMAGGAAIAVGCALVLGLVPGRRGRIRALAFSSDTDSGSPDVP</sequence>
<evidence type="ECO:0000256" key="5">
    <source>
        <dbReference type="ARBA" id="ARBA00023136"/>
    </source>
</evidence>
<dbReference type="Proteomes" id="UP000533469">
    <property type="component" value="Unassembled WGS sequence"/>
</dbReference>
<keyword evidence="3 6" id="KW-0812">Transmembrane</keyword>